<organism evidence="1 2">
    <name type="scientific">Diphasiastrum complanatum</name>
    <name type="common">Issler's clubmoss</name>
    <name type="synonym">Lycopodium complanatum</name>
    <dbReference type="NCBI Taxonomy" id="34168"/>
    <lineage>
        <taxon>Eukaryota</taxon>
        <taxon>Viridiplantae</taxon>
        <taxon>Streptophyta</taxon>
        <taxon>Embryophyta</taxon>
        <taxon>Tracheophyta</taxon>
        <taxon>Lycopodiopsida</taxon>
        <taxon>Lycopodiales</taxon>
        <taxon>Lycopodiaceae</taxon>
        <taxon>Lycopodioideae</taxon>
        <taxon>Diphasiastrum</taxon>
    </lineage>
</organism>
<protein>
    <submittedName>
        <fullName evidence="1">Uncharacterized protein</fullName>
    </submittedName>
</protein>
<reference evidence="2" key="1">
    <citation type="journal article" date="2024" name="Proc. Natl. Acad. Sci. U.S.A.">
        <title>Extraordinary preservation of gene collinearity over three hundred million years revealed in homosporous lycophytes.</title>
        <authorList>
            <person name="Li C."/>
            <person name="Wickell D."/>
            <person name="Kuo L.Y."/>
            <person name="Chen X."/>
            <person name="Nie B."/>
            <person name="Liao X."/>
            <person name="Peng D."/>
            <person name="Ji J."/>
            <person name="Jenkins J."/>
            <person name="Williams M."/>
            <person name="Shu S."/>
            <person name="Plott C."/>
            <person name="Barry K."/>
            <person name="Rajasekar S."/>
            <person name="Grimwood J."/>
            <person name="Han X."/>
            <person name="Sun S."/>
            <person name="Hou Z."/>
            <person name="He W."/>
            <person name="Dai G."/>
            <person name="Sun C."/>
            <person name="Schmutz J."/>
            <person name="Leebens-Mack J.H."/>
            <person name="Li F.W."/>
            <person name="Wang L."/>
        </authorList>
    </citation>
    <scope>NUCLEOTIDE SEQUENCE [LARGE SCALE GENOMIC DNA]</scope>
    <source>
        <strain evidence="2">cv. PW_Plant_1</strain>
    </source>
</reference>
<comment type="caution">
    <text evidence="1">The sequence shown here is derived from an EMBL/GenBank/DDBJ whole genome shotgun (WGS) entry which is preliminary data.</text>
</comment>
<accession>A0ACC2B4E1</accession>
<proteinExistence type="predicted"/>
<name>A0ACC2B4E1_DIPCM</name>
<evidence type="ECO:0000313" key="2">
    <source>
        <dbReference type="Proteomes" id="UP001162992"/>
    </source>
</evidence>
<gene>
    <name evidence="1" type="ORF">O6H91_17G014000</name>
</gene>
<dbReference type="EMBL" id="CM055108">
    <property type="protein sequence ID" value="KAJ7524607.1"/>
    <property type="molecule type" value="Genomic_DNA"/>
</dbReference>
<evidence type="ECO:0000313" key="1">
    <source>
        <dbReference type="EMBL" id="KAJ7524607.1"/>
    </source>
</evidence>
<dbReference type="Proteomes" id="UP001162992">
    <property type="component" value="Chromosome 17"/>
</dbReference>
<keyword evidence="2" id="KW-1185">Reference proteome</keyword>
<sequence length="163" mass="17683">MESEAQHVASEQDVQKSGVASDSECSPTFSLSPEKHSSSSPSSAKEFQMNKHPGSPQLPTAGEQNPDSSSSAVSGTGLQASDRDIMLAQANQDKVHNYAKAWENHEKTKVINEYHKRISPISSWESSKIAALEGTLKIEEASPTTNCLQLFLFSQLILVFAYG</sequence>